<dbReference type="EMBL" id="HE806319">
    <property type="protein sequence ID" value="CCH60569.1"/>
    <property type="molecule type" value="Genomic_DNA"/>
</dbReference>
<dbReference type="GO" id="GO:0016579">
    <property type="term" value="P:protein deubiquitination"/>
    <property type="evidence" value="ECO:0007669"/>
    <property type="project" value="InterPro"/>
</dbReference>
<dbReference type="GO" id="GO:0005829">
    <property type="term" value="C:cytosol"/>
    <property type="evidence" value="ECO:0007669"/>
    <property type="project" value="TreeGrafter"/>
</dbReference>
<dbReference type="GO" id="GO:0006508">
    <property type="term" value="P:proteolysis"/>
    <property type="evidence" value="ECO:0007669"/>
    <property type="project" value="UniProtKB-KW"/>
</dbReference>
<dbReference type="AlphaFoldDB" id="I2H2G7"/>
<sequence length="1171" mass="131943">MIKRWLTISGSSKKKNKEENASSNYNKPSYNSTTSTNTITTTSTNNGNSNETTSRGRPYLSIDSQKFKKSNSLNQSMESIHSYSEKPMNTSTIEEKARLHEQMLHQYNSNHAMKNNSQQLNRNNVNAQNNLPTQVSIESPRLSPFDSSLNDHFNKRYSHSIGNNINNSNMNNSIDITDNSYLNVNDDTAIDKSTPTKSNYIDYSDINNKISNTVYPHINHKYTDDDDGVVDAKNIQLNNKVNEVSLNDKVNAAASLNNKVNELSLNDKVNELSLNDKVNEVSLNDKVNEVSLNSKVNEFSWNNVGDNLNNTNTGFNKAHTDSLSKSNGVNLNSHSQAATITQTLSSTAIEPYTLHQTTDNKNIPKENPMEPIRPAQNGYQNPIITPQKQPDVEAHDFQNKQRSYSQTSITPTTKFESPNSKITTTQQTKFIRPELNVQHTVPLIQTSAYHSSPKASTNPFHSSNIESAQINTPSMINTERSASIIPTITTIDHNHSALQPRTNPLIPFGDGSNKVFGYENFGNTCYCNSVLQCLYNMTNLRTNILQFPPRPISTNENMNSSHNNNSNNNNTQIFNRHRKNEMKGKTPRIFTEASFDKKNNANNNSNSNSTDSHKNQNDASTSNSKDHPSTASTQVLLTADTIITETATKRGHVIVGRADKKLFHDSHNNTPVILTAPPNAVIADNTNSTIISNTENNGNMQKENNGSAQYTGTTINSTISKTISTQTSSSIYNWDHDERLPSESRKKTALIRGPVLNIDHLLNESGKSNLYNGLKDIFECITENHYLTGIVSPVEFVEILKRDNILFNSRMHQDAHEFLNFLLNELSDYMIKCINEENLKKTIANNPNTDTHNTLTQSHTSNNQQEEDNNLPRMSDFISDLFRGTLINKTRCLTCDNVTSREEPFLDFPIEVKDDTETNIQTELKSYHQREMLNGSNKFYCDECGGLQEAERIVGLKQLPKTLSLHLKRFKYSEEQNCNIKLFNKVNYPLYLDVSSSFNPNINKRYELNGIVVHMGGGPQHGHYVAICKNDKFGWLLMDDETVETISEETVLRCKGDSKDLTTAYVLFYKECTPLNSSEEEEKQFKEETKKRIDDNIRHLVTVDKHMRERLKKKSVASVHSSSDDVDEKILMVNGNGGTALTSNNASNSPNPNVKQTKRKSRLLSFYKKSK</sequence>
<dbReference type="SUPFAM" id="SSF54001">
    <property type="entry name" value="Cysteine proteinases"/>
    <property type="match status" value="1"/>
</dbReference>
<evidence type="ECO:0000256" key="2">
    <source>
        <dbReference type="ARBA" id="ARBA00009085"/>
    </source>
</evidence>
<dbReference type="InterPro" id="IPR038765">
    <property type="entry name" value="Papain-like_cys_pep_sf"/>
</dbReference>
<dbReference type="GO" id="GO:0004843">
    <property type="term" value="F:cysteine-type deubiquitinase activity"/>
    <property type="evidence" value="ECO:0007669"/>
    <property type="project" value="UniProtKB-EC"/>
</dbReference>
<feature type="compositionally biased region" description="Polar residues" evidence="7">
    <location>
        <begin position="400"/>
        <end position="425"/>
    </location>
</feature>
<feature type="compositionally biased region" description="Basic and acidic residues" evidence="7">
    <location>
        <begin position="390"/>
        <end position="399"/>
    </location>
</feature>
<evidence type="ECO:0000256" key="3">
    <source>
        <dbReference type="ARBA" id="ARBA00012759"/>
    </source>
</evidence>
<keyword evidence="6" id="KW-0788">Thiol protease</keyword>
<name>I2H2G7_HENB6</name>
<dbReference type="Pfam" id="PF00443">
    <property type="entry name" value="UCH"/>
    <property type="match status" value="2"/>
</dbReference>
<dbReference type="PANTHER" id="PTHR24006">
    <property type="entry name" value="UBIQUITIN CARBOXYL-TERMINAL HYDROLASE"/>
    <property type="match status" value="1"/>
</dbReference>
<organism evidence="9 10">
    <name type="scientific">Henningerozyma blattae (strain ATCC 34711 / CBS 6284 / DSM 70876 / NBRC 10599 / NRRL Y-10934 / UCD 77-7)</name>
    <name type="common">Yeast</name>
    <name type="synonym">Tetrapisispora blattae</name>
    <dbReference type="NCBI Taxonomy" id="1071380"/>
    <lineage>
        <taxon>Eukaryota</taxon>
        <taxon>Fungi</taxon>
        <taxon>Dikarya</taxon>
        <taxon>Ascomycota</taxon>
        <taxon>Saccharomycotina</taxon>
        <taxon>Saccharomycetes</taxon>
        <taxon>Saccharomycetales</taxon>
        <taxon>Saccharomycetaceae</taxon>
        <taxon>Henningerozyma</taxon>
    </lineage>
</organism>
<feature type="compositionally biased region" description="Low complexity" evidence="7">
    <location>
        <begin position="1143"/>
        <end position="1153"/>
    </location>
</feature>
<dbReference type="InterPro" id="IPR028889">
    <property type="entry name" value="USP"/>
</dbReference>
<feature type="region of interest" description="Disordered" evidence="7">
    <location>
        <begin position="593"/>
        <end position="633"/>
    </location>
</feature>
<dbReference type="Proteomes" id="UP000002866">
    <property type="component" value="Chromosome 4"/>
</dbReference>
<keyword evidence="10" id="KW-1185">Reference proteome</keyword>
<evidence type="ECO:0000256" key="4">
    <source>
        <dbReference type="ARBA" id="ARBA00022670"/>
    </source>
</evidence>
<dbReference type="PROSITE" id="PS00973">
    <property type="entry name" value="USP_2"/>
    <property type="match status" value="1"/>
</dbReference>
<evidence type="ECO:0000313" key="10">
    <source>
        <dbReference type="Proteomes" id="UP000002866"/>
    </source>
</evidence>
<dbReference type="Gene3D" id="3.90.70.10">
    <property type="entry name" value="Cysteine proteinases"/>
    <property type="match status" value="2"/>
</dbReference>
<feature type="region of interest" description="Disordered" evidence="7">
    <location>
        <begin position="551"/>
        <end position="572"/>
    </location>
</feature>
<feature type="region of interest" description="Disordered" evidence="7">
    <location>
        <begin position="356"/>
        <end position="425"/>
    </location>
</feature>
<feature type="compositionally biased region" description="Polar residues" evidence="7">
    <location>
        <begin position="377"/>
        <end position="388"/>
    </location>
</feature>
<dbReference type="InterPro" id="IPR001394">
    <property type="entry name" value="Peptidase_C19_UCH"/>
</dbReference>
<dbReference type="OrthoDB" id="27652at2759"/>
<dbReference type="InterPro" id="IPR018200">
    <property type="entry name" value="USP_CS"/>
</dbReference>
<feature type="region of interest" description="Disordered" evidence="7">
    <location>
        <begin position="1"/>
        <end position="62"/>
    </location>
</feature>
<dbReference type="RefSeq" id="XP_004180088.1">
    <property type="nucleotide sequence ID" value="XM_004180040.1"/>
</dbReference>
<feature type="compositionally biased region" description="Low complexity" evidence="7">
    <location>
        <begin position="553"/>
        <end position="570"/>
    </location>
</feature>
<evidence type="ECO:0000256" key="6">
    <source>
        <dbReference type="ARBA" id="ARBA00022807"/>
    </source>
</evidence>
<feature type="region of interest" description="Disordered" evidence="7">
    <location>
        <begin position="845"/>
        <end position="870"/>
    </location>
</feature>
<feature type="compositionally biased region" description="Low complexity" evidence="7">
    <location>
        <begin position="21"/>
        <end position="53"/>
    </location>
</feature>
<dbReference type="InParanoid" id="I2H2G7"/>
<gene>
    <name evidence="9" type="primary">TBLA0D00620</name>
    <name evidence="9" type="ORF">TBLA_0D00620</name>
</gene>
<dbReference type="GeneID" id="14495673"/>
<protein>
    <recommendedName>
        <fullName evidence="3">ubiquitinyl hydrolase 1</fullName>
        <ecNumber evidence="3">3.4.19.12</ecNumber>
    </recommendedName>
</protein>
<keyword evidence="4" id="KW-0645">Protease</keyword>
<feature type="compositionally biased region" description="Polar residues" evidence="7">
    <location>
        <begin position="617"/>
        <end position="633"/>
    </location>
</feature>
<feature type="compositionally biased region" description="Polar residues" evidence="7">
    <location>
        <begin position="845"/>
        <end position="864"/>
    </location>
</feature>
<feature type="domain" description="USP" evidence="8">
    <location>
        <begin position="516"/>
        <end position="1072"/>
    </location>
</feature>
<evidence type="ECO:0000256" key="5">
    <source>
        <dbReference type="ARBA" id="ARBA00022801"/>
    </source>
</evidence>
<dbReference type="EC" id="3.4.19.12" evidence="3"/>
<dbReference type="InterPro" id="IPR050164">
    <property type="entry name" value="Peptidase_C19"/>
</dbReference>
<evidence type="ECO:0000256" key="1">
    <source>
        <dbReference type="ARBA" id="ARBA00000707"/>
    </source>
</evidence>
<comment type="catalytic activity">
    <reaction evidence="1">
        <text>Thiol-dependent hydrolysis of ester, thioester, amide, peptide and isopeptide bonds formed by the C-terminal Gly of ubiquitin (a 76-residue protein attached to proteins as an intracellular targeting signal).</text>
        <dbReference type="EC" id="3.4.19.12"/>
    </reaction>
</comment>
<keyword evidence="5" id="KW-0378">Hydrolase</keyword>
<evidence type="ECO:0000256" key="7">
    <source>
        <dbReference type="SAM" id="MobiDB-lite"/>
    </source>
</evidence>
<evidence type="ECO:0000313" key="9">
    <source>
        <dbReference type="EMBL" id="CCH60569.1"/>
    </source>
</evidence>
<dbReference type="PANTHER" id="PTHR24006:SF733">
    <property type="entry name" value="RE52890P"/>
    <property type="match status" value="1"/>
</dbReference>
<reference evidence="9 10" key="1">
    <citation type="journal article" date="2011" name="Proc. Natl. Acad. Sci. U.S.A.">
        <title>Evolutionary erosion of yeast sex chromosomes by mating-type switching accidents.</title>
        <authorList>
            <person name="Gordon J.L."/>
            <person name="Armisen D."/>
            <person name="Proux-Wera E."/>
            <person name="Oheigeartaigh S.S."/>
            <person name="Byrne K.P."/>
            <person name="Wolfe K.H."/>
        </authorList>
    </citation>
    <scope>NUCLEOTIDE SEQUENCE [LARGE SCALE GENOMIC DNA]</scope>
    <source>
        <strain evidence="10">ATCC 34711 / CBS 6284 / DSM 70876 / NBRC 10599 / NRRL Y-10934 / UCD 77-7</strain>
    </source>
</reference>
<dbReference type="FunFam" id="3.90.70.10:FF:000131">
    <property type="entry name" value="Ubiquitin carboxyl-terminal hydrolase"/>
    <property type="match status" value="1"/>
</dbReference>
<dbReference type="STRING" id="1071380.I2H2G7"/>
<dbReference type="HOGENOM" id="CLU_008279_12_1_1"/>
<dbReference type="GO" id="GO:0005634">
    <property type="term" value="C:nucleus"/>
    <property type="evidence" value="ECO:0007669"/>
    <property type="project" value="TreeGrafter"/>
</dbReference>
<accession>I2H2G7</accession>
<comment type="similarity">
    <text evidence="2">Belongs to the peptidase C19 family.</text>
</comment>
<feature type="region of interest" description="Disordered" evidence="7">
    <location>
        <begin position="1136"/>
        <end position="1160"/>
    </location>
</feature>
<evidence type="ECO:0000259" key="8">
    <source>
        <dbReference type="PROSITE" id="PS50235"/>
    </source>
</evidence>
<proteinExistence type="inferred from homology"/>
<feature type="compositionally biased region" description="Low complexity" evidence="7">
    <location>
        <begin position="600"/>
        <end position="609"/>
    </location>
</feature>
<dbReference type="PROSITE" id="PS00972">
    <property type="entry name" value="USP_1"/>
    <property type="match status" value="1"/>
</dbReference>
<dbReference type="eggNOG" id="KOG1864">
    <property type="taxonomic scope" value="Eukaryota"/>
</dbReference>
<dbReference type="PROSITE" id="PS50235">
    <property type="entry name" value="USP_3"/>
    <property type="match status" value="1"/>
</dbReference>
<dbReference type="FunCoup" id="I2H2G7">
    <property type="interactions" value="361"/>
</dbReference>
<dbReference type="KEGG" id="tbl:TBLA_0D00620"/>